<dbReference type="EMBL" id="JAEPRB010000092">
    <property type="protein sequence ID" value="KAG2222084.1"/>
    <property type="molecule type" value="Genomic_DNA"/>
</dbReference>
<evidence type="ECO:0000313" key="4">
    <source>
        <dbReference type="Proteomes" id="UP000646827"/>
    </source>
</evidence>
<evidence type="ECO:0000256" key="1">
    <source>
        <dbReference type="ARBA" id="ARBA00008045"/>
    </source>
</evidence>
<evidence type="ECO:0000313" key="3">
    <source>
        <dbReference type="EMBL" id="KAG2222084.1"/>
    </source>
</evidence>
<keyword evidence="2" id="KW-0143">Chaperone</keyword>
<dbReference type="OrthoDB" id="29646at2759"/>
<comment type="caution">
    <text evidence="3">The sequence shown here is derived from an EMBL/GenBank/DDBJ whole genome shotgun (WGS) entry which is preliminary data.</text>
</comment>
<dbReference type="Pfam" id="PF01920">
    <property type="entry name" value="Prefoldin_2"/>
    <property type="match status" value="1"/>
</dbReference>
<dbReference type="AlphaFoldDB" id="A0A8H7VPC7"/>
<reference evidence="3 4" key="1">
    <citation type="submission" date="2020-12" db="EMBL/GenBank/DDBJ databases">
        <title>Metabolic potential, ecology and presence of endohyphal bacteria is reflected in genomic diversity of Mucoromycotina.</title>
        <authorList>
            <person name="Muszewska A."/>
            <person name="Okrasinska A."/>
            <person name="Steczkiewicz K."/>
            <person name="Drgas O."/>
            <person name="Orlowska M."/>
            <person name="Perlinska-Lenart U."/>
            <person name="Aleksandrzak-Piekarczyk T."/>
            <person name="Szatraj K."/>
            <person name="Zielenkiewicz U."/>
            <person name="Pilsyk S."/>
            <person name="Malc E."/>
            <person name="Mieczkowski P."/>
            <person name="Kruszewska J.S."/>
            <person name="Biernat P."/>
            <person name="Pawlowska J."/>
        </authorList>
    </citation>
    <scope>NUCLEOTIDE SEQUENCE [LARGE SCALE GENOMIC DNA]</scope>
    <source>
        <strain evidence="3 4">CBS 142.35</strain>
    </source>
</reference>
<name>A0A8H7VPC7_9FUNG</name>
<dbReference type="FunFam" id="1.10.287.370:FF:000002">
    <property type="entry name" value="Prefoldin subunit 2"/>
    <property type="match status" value="1"/>
</dbReference>
<dbReference type="Proteomes" id="UP000646827">
    <property type="component" value="Unassembled WGS sequence"/>
</dbReference>
<dbReference type="InterPro" id="IPR002777">
    <property type="entry name" value="PFD_beta-like"/>
</dbReference>
<dbReference type="PANTHER" id="PTHR13303">
    <property type="entry name" value="PREFOLDIN SUBUNIT 2"/>
    <property type="match status" value="1"/>
</dbReference>
<gene>
    <name evidence="3" type="ORF">INT45_007970</name>
</gene>
<sequence>MSSKKPTEAEITQQATQKIGELESEVEEHKLVIDSIKPLEADRKCFRMVGGVLVERTVKEVLPALETNFNGIQQVIQQLLQSYKRKEQEFQQFQKEHKIQVVSKQ</sequence>
<dbReference type="CDD" id="cd23163">
    <property type="entry name" value="Prefoldin_2"/>
    <property type="match status" value="1"/>
</dbReference>
<organism evidence="3 4">
    <name type="scientific">Circinella minor</name>
    <dbReference type="NCBI Taxonomy" id="1195481"/>
    <lineage>
        <taxon>Eukaryota</taxon>
        <taxon>Fungi</taxon>
        <taxon>Fungi incertae sedis</taxon>
        <taxon>Mucoromycota</taxon>
        <taxon>Mucoromycotina</taxon>
        <taxon>Mucoromycetes</taxon>
        <taxon>Mucorales</taxon>
        <taxon>Lichtheimiaceae</taxon>
        <taxon>Circinella</taxon>
    </lineage>
</organism>
<dbReference type="GO" id="GO:0051082">
    <property type="term" value="F:unfolded protein binding"/>
    <property type="evidence" value="ECO:0007669"/>
    <property type="project" value="InterPro"/>
</dbReference>
<dbReference type="InterPro" id="IPR027235">
    <property type="entry name" value="PFD2"/>
</dbReference>
<dbReference type="Gene3D" id="1.10.287.370">
    <property type="match status" value="1"/>
</dbReference>
<evidence type="ECO:0000256" key="2">
    <source>
        <dbReference type="ARBA" id="ARBA00023186"/>
    </source>
</evidence>
<keyword evidence="4" id="KW-1185">Reference proteome</keyword>
<comment type="similarity">
    <text evidence="1">Belongs to the prefoldin subunit beta family.</text>
</comment>
<dbReference type="GO" id="GO:0016272">
    <property type="term" value="C:prefoldin complex"/>
    <property type="evidence" value="ECO:0007669"/>
    <property type="project" value="InterPro"/>
</dbReference>
<protein>
    <recommendedName>
        <fullName evidence="5">Prefoldin subunit 2</fullName>
    </recommendedName>
</protein>
<dbReference type="GO" id="GO:0006457">
    <property type="term" value="P:protein folding"/>
    <property type="evidence" value="ECO:0007669"/>
    <property type="project" value="InterPro"/>
</dbReference>
<dbReference type="InterPro" id="IPR009053">
    <property type="entry name" value="Prefoldin"/>
</dbReference>
<proteinExistence type="inferred from homology"/>
<dbReference type="SUPFAM" id="SSF46579">
    <property type="entry name" value="Prefoldin"/>
    <property type="match status" value="1"/>
</dbReference>
<evidence type="ECO:0008006" key="5">
    <source>
        <dbReference type="Google" id="ProtNLM"/>
    </source>
</evidence>
<accession>A0A8H7VPC7</accession>